<organism evidence="1 2">
    <name type="scientific">Alicyclobacillus fastidiosus</name>
    <dbReference type="NCBI Taxonomy" id="392011"/>
    <lineage>
        <taxon>Bacteria</taxon>
        <taxon>Bacillati</taxon>
        <taxon>Bacillota</taxon>
        <taxon>Bacilli</taxon>
        <taxon>Bacillales</taxon>
        <taxon>Alicyclobacillaceae</taxon>
        <taxon>Alicyclobacillus</taxon>
    </lineage>
</organism>
<protein>
    <submittedName>
        <fullName evidence="1">DUF3889 domain-containing protein</fullName>
    </submittedName>
</protein>
<reference evidence="1 2" key="1">
    <citation type="journal article" date="2024" name="Int. J. Mol. Sci.">
        <title>Exploration of Alicyclobacillus spp. Genome in Search of Antibiotic Resistance.</title>
        <authorList>
            <person name="Bucka-Kolendo J."/>
            <person name="Kiousi D.E."/>
            <person name="Dekowska A."/>
            <person name="Mikolajczuk-Szczyrba A."/>
            <person name="Karadedos D.M."/>
            <person name="Michael P."/>
            <person name="Galanis A."/>
            <person name="Sokolowska B."/>
        </authorList>
    </citation>
    <scope>NUCLEOTIDE SEQUENCE [LARGE SCALE GENOMIC DNA]</scope>
    <source>
        <strain evidence="1 2">KKP 3000</strain>
    </source>
</reference>
<sequence length="288" mass="33086">MNYFKLFVVLMVGSCLFVDPISVRANQTTSGAWYRAEAPYSRSEIEWALRKNLEQYYYYHKDRRIPEPKHSLSNVKVLYYVQGQYGVGIVGSCRLDRKQQIVSGVIVKNQNTGELLLGGGWFPRHTKDALQYGMCGNDNRGWVFISGVTHNKAIHQLRLTSTVSGDITYIPVSREGYFAAFLQDSRHAGFSQWLIEGFAKNGDITYSPPWKFSRIAISEARNRYPDANFERHEHVGRTEITPTNSVDTHQIWLKDDKGDFQVVVRIQYITKTEQVTHVDCYKAADKRS</sequence>
<accession>A0ABV5AB28</accession>
<proteinExistence type="predicted"/>
<evidence type="ECO:0000313" key="2">
    <source>
        <dbReference type="Proteomes" id="UP001579974"/>
    </source>
</evidence>
<name>A0ABV5AB28_9BACL</name>
<dbReference type="Pfam" id="PF13028">
    <property type="entry name" value="DUF3889"/>
    <property type="match status" value="1"/>
</dbReference>
<gene>
    <name evidence="1" type="ORF">KKP3000_002743</name>
</gene>
<comment type="caution">
    <text evidence="1">The sequence shown here is derived from an EMBL/GenBank/DDBJ whole genome shotgun (WGS) entry which is preliminary data.</text>
</comment>
<dbReference type="EMBL" id="JBDXSU010000003">
    <property type="protein sequence ID" value="MFB5189471.1"/>
    <property type="molecule type" value="Genomic_DNA"/>
</dbReference>
<keyword evidence="2" id="KW-1185">Reference proteome</keyword>
<dbReference type="RefSeq" id="WP_275475464.1">
    <property type="nucleotide sequence ID" value="NZ_CP162940.1"/>
</dbReference>
<dbReference type="Proteomes" id="UP001579974">
    <property type="component" value="Unassembled WGS sequence"/>
</dbReference>
<dbReference type="Gene3D" id="3.10.450.390">
    <property type="entry name" value="Protein of unknown function DUF3889"/>
    <property type="match status" value="1"/>
</dbReference>
<evidence type="ECO:0000313" key="1">
    <source>
        <dbReference type="EMBL" id="MFB5189471.1"/>
    </source>
</evidence>
<dbReference type="InterPro" id="IPR024987">
    <property type="entry name" value="DUF3889"/>
</dbReference>